<dbReference type="EMBL" id="JAIUJR010000005">
    <property type="protein sequence ID" value="MCA0132660.1"/>
    <property type="molecule type" value="Genomic_DNA"/>
</dbReference>
<evidence type="ECO:0000313" key="3">
    <source>
        <dbReference type="Proteomes" id="UP001198901"/>
    </source>
</evidence>
<dbReference type="RefSeq" id="WP_224528383.1">
    <property type="nucleotide sequence ID" value="NZ_JAIUJR010000005.1"/>
</dbReference>
<protein>
    <submittedName>
        <fullName evidence="2">Type 1 periplasmic binding fold superfamily protein</fullName>
    </submittedName>
</protein>
<dbReference type="Proteomes" id="UP001198901">
    <property type="component" value="Unassembled WGS sequence"/>
</dbReference>
<organism evidence="2 3">
    <name type="scientific">Winogradskyella alexanderae</name>
    <dbReference type="NCBI Taxonomy" id="2877123"/>
    <lineage>
        <taxon>Bacteria</taxon>
        <taxon>Pseudomonadati</taxon>
        <taxon>Bacteroidota</taxon>
        <taxon>Flavobacteriia</taxon>
        <taxon>Flavobacteriales</taxon>
        <taxon>Flavobacteriaceae</taxon>
        <taxon>Winogradskyella</taxon>
    </lineage>
</organism>
<sequence>MKTFKHLLLLFLSIGLFTACSDDDDPVAVNEEEVITTMTLSLQAVGGGAPIIFQSRDADGDGPNAPVVTVSGPLAANTTYGGEIEFLNELESPAEDITEEVLEEDDEHQVFYSFTGGSGTSFNYNDSDGNGNPIGVSITLASGAAAVGNTLTVVLKHEPTKPNDGTAAGGGGETDIEATFTFDVN</sequence>
<evidence type="ECO:0000313" key="2">
    <source>
        <dbReference type="EMBL" id="MCA0132660.1"/>
    </source>
</evidence>
<reference evidence="3" key="1">
    <citation type="submission" date="2023-07" db="EMBL/GenBank/DDBJ databases">
        <authorList>
            <person name="Yue Y."/>
        </authorList>
    </citation>
    <scope>NUCLEOTIDE SEQUENCE [LARGE SCALE GENOMIC DNA]</scope>
    <source>
        <strain evidence="3">D23</strain>
    </source>
</reference>
<feature type="signal peptide" evidence="1">
    <location>
        <begin position="1"/>
        <end position="21"/>
    </location>
</feature>
<keyword evidence="3" id="KW-1185">Reference proteome</keyword>
<accession>A0ABS7XSB4</accession>
<gene>
    <name evidence="2" type="ORF">LBU54_08705</name>
</gene>
<proteinExistence type="predicted"/>
<comment type="caution">
    <text evidence="2">The sequence shown here is derived from an EMBL/GenBank/DDBJ whole genome shotgun (WGS) entry which is preliminary data.</text>
</comment>
<keyword evidence="1" id="KW-0732">Signal</keyword>
<evidence type="ECO:0000256" key="1">
    <source>
        <dbReference type="SAM" id="SignalP"/>
    </source>
</evidence>
<feature type="chain" id="PRO_5046661495" evidence="1">
    <location>
        <begin position="22"/>
        <end position="185"/>
    </location>
</feature>
<name>A0ABS7XSB4_9FLAO</name>
<dbReference type="PROSITE" id="PS51257">
    <property type="entry name" value="PROKAR_LIPOPROTEIN"/>
    <property type="match status" value="1"/>
</dbReference>